<dbReference type="AlphaFoldDB" id="A0A2U1KJV6"/>
<proteinExistence type="predicted"/>
<comment type="caution">
    <text evidence="1">The sequence shown here is derived from an EMBL/GenBank/DDBJ whole genome shotgun (WGS) entry which is preliminary data.</text>
</comment>
<dbReference type="EMBL" id="PKPP01017453">
    <property type="protein sequence ID" value="PWA36943.1"/>
    <property type="molecule type" value="Genomic_DNA"/>
</dbReference>
<accession>A0A2U1KJV6</accession>
<keyword evidence="2" id="KW-1185">Reference proteome</keyword>
<dbReference type="Proteomes" id="UP000245207">
    <property type="component" value="Unassembled WGS sequence"/>
</dbReference>
<reference evidence="1 2" key="1">
    <citation type="journal article" date="2018" name="Mol. Plant">
        <title>The genome of Artemisia annua provides insight into the evolution of Asteraceae family and artemisinin biosynthesis.</title>
        <authorList>
            <person name="Shen Q."/>
            <person name="Zhang L."/>
            <person name="Liao Z."/>
            <person name="Wang S."/>
            <person name="Yan T."/>
            <person name="Shi P."/>
            <person name="Liu M."/>
            <person name="Fu X."/>
            <person name="Pan Q."/>
            <person name="Wang Y."/>
            <person name="Lv Z."/>
            <person name="Lu X."/>
            <person name="Zhang F."/>
            <person name="Jiang W."/>
            <person name="Ma Y."/>
            <person name="Chen M."/>
            <person name="Hao X."/>
            <person name="Li L."/>
            <person name="Tang Y."/>
            <person name="Lv G."/>
            <person name="Zhou Y."/>
            <person name="Sun X."/>
            <person name="Brodelius P.E."/>
            <person name="Rose J.K.C."/>
            <person name="Tang K."/>
        </authorList>
    </citation>
    <scope>NUCLEOTIDE SEQUENCE [LARGE SCALE GENOMIC DNA]</scope>
    <source>
        <strain evidence="2">cv. Huhao1</strain>
        <tissue evidence="1">Leaf</tissue>
    </source>
</reference>
<dbReference type="OrthoDB" id="276323at2759"/>
<sequence>MEVGVDNNNNTMVVMEIPAVEGSELSSPPSIPPWLRRRLTGTKSSFSTVEEIEAKLRDAHLRRQVAIILRFLFLVVSYYRYDSVIFV</sequence>
<evidence type="ECO:0000313" key="1">
    <source>
        <dbReference type="EMBL" id="PWA36943.1"/>
    </source>
</evidence>
<dbReference type="STRING" id="35608.A0A2U1KJV6"/>
<name>A0A2U1KJV6_ARTAN</name>
<gene>
    <name evidence="1" type="ORF">CTI12_AA595680</name>
</gene>
<protein>
    <submittedName>
        <fullName evidence="1">T-complex protein 11</fullName>
    </submittedName>
</protein>
<evidence type="ECO:0000313" key="2">
    <source>
        <dbReference type="Proteomes" id="UP000245207"/>
    </source>
</evidence>
<organism evidence="1 2">
    <name type="scientific">Artemisia annua</name>
    <name type="common">Sweet wormwood</name>
    <dbReference type="NCBI Taxonomy" id="35608"/>
    <lineage>
        <taxon>Eukaryota</taxon>
        <taxon>Viridiplantae</taxon>
        <taxon>Streptophyta</taxon>
        <taxon>Embryophyta</taxon>
        <taxon>Tracheophyta</taxon>
        <taxon>Spermatophyta</taxon>
        <taxon>Magnoliopsida</taxon>
        <taxon>eudicotyledons</taxon>
        <taxon>Gunneridae</taxon>
        <taxon>Pentapetalae</taxon>
        <taxon>asterids</taxon>
        <taxon>campanulids</taxon>
        <taxon>Asterales</taxon>
        <taxon>Asteraceae</taxon>
        <taxon>Asteroideae</taxon>
        <taxon>Anthemideae</taxon>
        <taxon>Artemisiinae</taxon>
        <taxon>Artemisia</taxon>
    </lineage>
</organism>